<feature type="binding site" evidence="7">
    <location>
        <position position="124"/>
    </location>
    <ligand>
        <name>Fe cation</name>
        <dbReference type="ChEBI" id="CHEBI:24875"/>
    </ligand>
</feature>
<accession>A0ABY2Q7H4</accession>
<dbReference type="CDD" id="cd24133">
    <property type="entry name" value="ASKHA_NBD_TsaD_bac"/>
    <property type="match status" value="1"/>
</dbReference>
<organism evidence="9 10">
    <name type="scientific">Ollibium composti</name>
    <dbReference type="NCBI Taxonomy" id="2675109"/>
    <lineage>
        <taxon>Bacteria</taxon>
        <taxon>Pseudomonadati</taxon>
        <taxon>Pseudomonadota</taxon>
        <taxon>Alphaproteobacteria</taxon>
        <taxon>Hyphomicrobiales</taxon>
        <taxon>Phyllobacteriaceae</taxon>
        <taxon>Ollibium</taxon>
    </lineage>
</organism>
<dbReference type="SUPFAM" id="SSF53067">
    <property type="entry name" value="Actin-like ATPase domain"/>
    <property type="match status" value="2"/>
</dbReference>
<keyword evidence="1 7" id="KW-0808">Transferase</keyword>
<dbReference type="PANTHER" id="PTHR11735:SF6">
    <property type="entry name" value="TRNA N6-ADENOSINE THREONYLCARBAMOYLTRANSFERASE, MITOCHONDRIAL"/>
    <property type="match status" value="1"/>
</dbReference>
<dbReference type="EC" id="2.3.1.234" evidence="7"/>
<comment type="cofactor">
    <cofactor evidence="7">
        <name>Fe(2+)</name>
        <dbReference type="ChEBI" id="CHEBI:29033"/>
    </cofactor>
    <text evidence="7">Binds 1 Fe(2+) ion per subunit.</text>
</comment>
<comment type="similarity">
    <text evidence="7">Belongs to the KAE1 / TsaD family.</text>
</comment>
<feature type="binding site" evidence="7">
    <location>
        <begin position="142"/>
        <end position="146"/>
    </location>
    <ligand>
        <name>substrate</name>
    </ligand>
</feature>
<comment type="subcellular location">
    <subcellularLocation>
        <location evidence="7">Cytoplasm</location>
    </subcellularLocation>
</comment>
<feature type="binding site" evidence="7">
    <location>
        <position position="175"/>
    </location>
    <ligand>
        <name>substrate</name>
    </ligand>
</feature>
<evidence type="ECO:0000256" key="2">
    <source>
        <dbReference type="ARBA" id="ARBA00022694"/>
    </source>
</evidence>
<dbReference type="NCBIfam" id="TIGR03723">
    <property type="entry name" value="T6A_TsaD_YgjD"/>
    <property type="match status" value="1"/>
</dbReference>
<comment type="function">
    <text evidence="7">Required for the formation of a threonylcarbamoyl group on adenosine at position 37 (t(6)A37) in tRNAs that read codons beginning with adenine. Is involved in the transfer of the threonylcarbamoyl moiety of threonylcarbamoyl-AMP (TC-AMP) to the N6 group of A37, together with TsaE and TsaB. TsaD likely plays a direct catalytic role in this reaction.</text>
</comment>
<evidence type="ECO:0000256" key="7">
    <source>
        <dbReference type="HAMAP-Rule" id="MF_01445"/>
    </source>
</evidence>
<keyword evidence="5 7" id="KW-0012">Acyltransferase</keyword>
<evidence type="ECO:0000256" key="6">
    <source>
        <dbReference type="ARBA" id="ARBA00048117"/>
    </source>
</evidence>
<gene>
    <name evidence="7 9" type="primary">tsaD</name>
    <name evidence="9" type="ORF">E6C48_11045</name>
</gene>
<evidence type="ECO:0000256" key="1">
    <source>
        <dbReference type="ARBA" id="ARBA00022679"/>
    </source>
</evidence>
<evidence type="ECO:0000313" key="9">
    <source>
        <dbReference type="EMBL" id="THF57603.1"/>
    </source>
</evidence>
<comment type="caution">
    <text evidence="9">The sequence shown here is derived from an EMBL/GenBank/DDBJ whole genome shotgun (WGS) entry which is preliminary data.</text>
</comment>
<dbReference type="Proteomes" id="UP000306441">
    <property type="component" value="Unassembled WGS sequence"/>
</dbReference>
<dbReference type="Gene3D" id="3.30.420.40">
    <property type="match status" value="2"/>
</dbReference>
<comment type="catalytic activity">
    <reaction evidence="6 7">
        <text>L-threonylcarbamoyladenylate + adenosine(37) in tRNA = N(6)-L-threonylcarbamoyladenosine(37) in tRNA + AMP + H(+)</text>
        <dbReference type="Rhea" id="RHEA:37059"/>
        <dbReference type="Rhea" id="RHEA-COMP:10162"/>
        <dbReference type="Rhea" id="RHEA-COMP:10163"/>
        <dbReference type="ChEBI" id="CHEBI:15378"/>
        <dbReference type="ChEBI" id="CHEBI:73682"/>
        <dbReference type="ChEBI" id="CHEBI:74411"/>
        <dbReference type="ChEBI" id="CHEBI:74418"/>
        <dbReference type="ChEBI" id="CHEBI:456215"/>
        <dbReference type="EC" id="2.3.1.234"/>
    </reaction>
</comment>
<dbReference type="InterPro" id="IPR043129">
    <property type="entry name" value="ATPase_NBD"/>
</dbReference>
<dbReference type="PRINTS" id="PR00789">
    <property type="entry name" value="OSIALOPTASE"/>
</dbReference>
<evidence type="ECO:0000256" key="3">
    <source>
        <dbReference type="ARBA" id="ARBA00022723"/>
    </source>
</evidence>
<dbReference type="InterPro" id="IPR017861">
    <property type="entry name" value="KAE1/TsaD"/>
</dbReference>
<dbReference type="GO" id="GO:0061711">
    <property type="term" value="F:tRNA N(6)-L-threonylcarbamoyladenine synthase activity"/>
    <property type="evidence" value="ECO:0007669"/>
    <property type="project" value="UniProtKB-EC"/>
</dbReference>
<evidence type="ECO:0000259" key="8">
    <source>
        <dbReference type="Pfam" id="PF00814"/>
    </source>
</evidence>
<evidence type="ECO:0000313" key="10">
    <source>
        <dbReference type="Proteomes" id="UP000306441"/>
    </source>
</evidence>
<evidence type="ECO:0000256" key="5">
    <source>
        <dbReference type="ARBA" id="ARBA00023315"/>
    </source>
</evidence>
<keyword evidence="2 7" id="KW-0819">tRNA processing</keyword>
<sequence length="367" mass="37965">MIRVLGIETSCDETAASVVAFDSGASEIRSPKILSNTVLSQIAEHAAFGGVVPEIAARAHVEALDGIVEAALADAGTDLSEIDAVAATAGPGLVGGLIVGLMTAKAIAAAAGKPLLAINHLEGHALTARLTDGLEFPYLLLLVSGGHTQIVRVAGVGDYQRWATTIDDALGEAFDKTAKMLGLPYPGGPNVEKAAEKGDAARFAFPRPMKGATQPDFSFSGLKTAVRQAASAIAPLTEKDVADICASFQAAVADALQDRVRRALERFRAEFPDMKAPALVVAGGVAANRTIKVALEALCRDAGFRFVAPPLKLCTDNAAMIAWAGIERLSAGLADTENSFAFVPRSRWPLDGVSTPVVGSGRRGAKA</sequence>
<keyword evidence="3 7" id="KW-0479">Metal-binding</keyword>
<dbReference type="EMBL" id="SSNY01000005">
    <property type="protein sequence ID" value="THF57603.1"/>
    <property type="molecule type" value="Genomic_DNA"/>
</dbReference>
<proteinExistence type="inferred from homology"/>
<dbReference type="InterPro" id="IPR000905">
    <property type="entry name" value="Gcp-like_dom"/>
</dbReference>
<dbReference type="HAMAP" id="MF_01445">
    <property type="entry name" value="TsaD"/>
    <property type="match status" value="1"/>
</dbReference>
<reference evidence="9 10" key="1">
    <citation type="submission" date="2019-04" db="EMBL/GenBank/DDBJ databases">
        <title>Mesorhizobium composti sp. nov., isolated from compost.</title>
        <authorList>
            <person name="Lin S.-Y."/>
            <person name="Hameed A."/>
            <person name="Hsieh Y.-T."/>
            <person name="Young C.-C."/>
        </authorList>
    </citation>
    <scope>NUCLEOTIDE SEQUENCE [LARGE SCALE GENOMIC DNA]</scope>
    <source>
        <strain evidence="9 10">CC-YTH430</strain>
    </source>
</reference>
<dbReference type="InterPro" id="IPR022450">
    <property type="entry name" value="TsaD"/>
</dbReference>
<feature type="domain" description="Gcp-like" evidence="8">
    <location>
        <begin position="32"/>
        <end position="323"/>
    </location>
</feature>
<keyword evidence="10" id="KW-1185">Reference proteome</keyword>
<protein>
    <recommendedName>
        <fullName evidence="7">tRNA N6-adenosine threonylcarbamoyltransferase</fullName>
        <ecNumber evidence="7">2.3.1.234</ecNumber>
    </recommendedName>
    <alternativeName>
        <fullName evidence="7">N6-L-threonylcarbamoyladenine synthase</fullName>
        <shortName evidence="7">t(6)A synthase</shortName>
    </alternativeName>
    <alternativeName>
        <fullName evidence="7">t(6)A37 threonylcarbamoyladenosine biosynthesis protein TsaD</fullName>
    </alternativeName>
    <alternativeName>
        <fullName evidence="7">tRNA threonylcarbamoyladenosine biosynthesis protein TsaD</fullName>
    </alternativeName>
</protein>
<feature type="binding site" evidence="7">
    <location>
        <position position="316"/>
    </location>
    <ligand>
        <name>Fe cation</name>
        <dbReference type="ChEBI" id="CHEBI:24875"/>
    </ligand>
</feature>
<feature type="binding site" evidence="7">
    <location>
        <position position="120"/>
    </location>
    <ligand>
        <name>Fe cation</name>
        <dbReference type="ChEBI" id="CHEBI:24875"/>
    </ligand>
</feature>
<keyword evidence="4 7" id="KW-0408">Iron</keyword>
<evidence type="ECO:0000256" key="4">
    <source>
        <dbReference type="ARBA" id="ARBA00023004"/>
    </source>
</evidence>
<feature type="binding site" evidence="7">
    <location>
        <position position="288"/>
    </location>
    <ligand>
        <name>substrate</name>
    </ligand>
</feature>
<feature type="binding site" evidence="7">
    <location>
        <position position="192"/>
    </location>
    <ligand>
        <name>substrate</name>
    </ligand>
</feature>
<keyword evidence="7" id="KW-0963">Cytoplasm</keyword>
<name>A0ABY2Q7H4_9HYPH</name>
<dbReference type="PANTHER" id="PTHR11735">
    <property type="entry name" value="TRNA N6-ADENOSINE THREONYLCARBAMOYLTRANSFERASE"/>
    <property type="match status" value="1"/>
</dbReference>
<dbReference type="Pfam" id="PF00814">
    <property type="entry name" value="TsaD"/>
    <property type="match status" value="1"/>
</dbReference>
<feature type="binding site" evidence="7">
    <location>
        <position position="188"/>
    </location>
    <ligand>
        <name>substrate</name>
    </ligand>
</feature>
<dbReference type="NCBIfam" id="TIGR00329">
    <property type="entry name" value="gcp_kae1"/>
    <property type="match status" value="1"/>
</dbReference>